<evidence type="ECO:0000256" key="14">
    <source>
        <dbReference type="ARBA" id="ARBA00023172"/>
    </source>
</evidence>
<evidence type="ECO:0000259" key="17">
    <source>
        <dbReference type="PROSITE" id="PS50158"/>
    </source>
</evidence>
<evidence type="ECO:0000256" key="11">
    <source>
        <dbReference type="ARBA" id="ARBA00022918"/>
    </source>
</evidence>
<dbReference type="GO" id="GO:0003964">
    <property type="term" value="F:RNA-directed DNA polymerase activity"/>
    <property type="evidence" value="ECO:0007669"/>
    <property type="project" value="UniProtKB-KW"/>
</dbReference>
<dbReference type="InterPro" id="IPR041588">
    <property type="entry name" value="Integrase_H2C2"/>
</dbReference>
<keyword evidence="2" id="KW-0808">Transferase</keyword>
<dbReference type="Pfam" id="PF17921">
    <property type="entry name" value="Integrase_H2C2"/>
    <property type="match status" value="1"/>
</dbReference>
<comment type="caution">
    <text evidence="18">The sequence shown here is derived from an EMBL/GenBank/DDBJ whole genome shotgun (WGS) entry which is preliminary data.</text>
</comment>
<feature type="region of interest" description="Disordered" evidence="16">
    <location>
        <begin position="202"/>
        <end position="226"/>
    </location>
</feature>
<dbReference type="SUPFAM" id="SSF56672">
    <property type="entry name" value="DNA/RNA polymerases"/>
    <property type="match status" value="1"/>
</dbReference>
<dbReference type="InterPro" id="IPR043502">
    <property type="entry name" value="DNA/RNA_pol_sf"/>
</dbReference>
<keyword evidence="15" id="KW-0863">Zinc-finger</keyword>
<dbReference type="SMART" id="SM00343">
    <property type="entry name" value="ZnF_C2HC"/>
    <property type="match status" value="2"/>
</dbReference>
<keyword evidence="8" id="KW-0378">Hydrolase</keyword>
<keyword evidence="11 18" id="KW-0695">RNA-directed DNA polymerase</keyword>
<evidence type="ECO:0000313" key="19">
    <source>
        <dbReference type="Proteomes" id="UP001151760"/>
    </source>
</evidence>
<dbReference type="PROSITE" id="PS50158">
    <property type="entry name" value="ZF_CCHC"/>
    <property type="match status" value="1"/>
</dbReference>
<keyword evidence="19" id="KW-1185">Reference proteome</keyword>
<keyword evidence="5" id="KW-0479">Metal-binding</keyword>
<dbReference type="Gene3D" id="4.10.60.10">
    <property type="entry name" value="Zinc finger, CCHC-type"/>
    <property type="match status" value="1"/>
</dbReference>
<evidence type="ECO:0000256" key="8">
    <source>
        <dbReference type="ARBA" id="ARBA00022801"/>
    </source>
</evidence>
<sequence>MESVQDMSGCGNNQMVKYTIGSFVGKALAWWNSQIHIRGRETAVGMACEEFKTLIRVEFCLINEMQKLETEFWNHAMVGAGHATYIDRSEGWWQQWSQRQSKRLCRKLDWECFAITDNPVRREYTGIAPKCVNCNLHHSPESPYRACFNCNRLGHLAKDCRVVPRMVNPVNARNPTAAHGSCFECGGTDHFKATCPRLNRAQRPGGYRPNQAVANNGGQGRGNNGNQARGRAFMLGAEEARQDPNIVTGMFTLNDHYARTLFDSGADYSFVSTTFIPLLGIEPSNLGFSYKIEIASGQLVEINKVIRGCKLEIKGHVFDIDLIPFRHESFDMIIGMDWLSKHKAEIVFHDKVVKIPLQKGKVLRDIGERPKEKVRQLISAKAKEHKHEEIVVVRDFPETWEEHEVHLGLVLKLLKKEKLYAKFSKCKFWLQEVQFLGHVINGDGIHDPIKIEAVKNWEAPRTPSKVRLFLGLAGPRIRLRADAKRTKNIIYTDHKCLHHIFNQKELNMHQHRWLELFSEYDYEIHYHPSKVNVVADALSKKERVPLKDDVRTLIMYEAHNSKYSVHPGSDKMYYDLRDMYWWLGIKKDITVYVSRCLTCLKVKAEHQRPSGLLQQPEIPDVRCAPFEALYGWKCRSPILWVKVGEGQLIGPELVQETTKKISQINDRLKAARDSQKSYANKRRKPLEFSMGEYVLLKVSPWKGVVHFVKKGKLAPRFVRPFEVTERIGLVAYRLRLPEELNGVHDTFHVSTLKRFLADPTLKIPLDEIQVDPRLNFVEEPVEILEREFKKLKRSRIAIVKVLLMISEVKLQALADLKSILYGSPFERSCI</sequence>
<dbReference type="Proteomes" id="UP001151760">
    <property type="component" value="Unassembled WGS sequence"/>
</dbReference>
<dbReference type="InterPro" id="IPR001878">
    <property type="entry name" value="Znf_CCHC"/>
</dbReference>
<keyword evidence="12" id="KW-0239">DNA-directed DNA polymerase</keyword>
<dbReference type="Gene3D" id="2.40.70.10">
    <property type="entry name" value="Acid Proteases"/>
    <property type="match status" value="1"/>
</dbReference>
<name>A0ABQ4Z1M2_9ASTR</name>
<protein>
    <submittedName>
        <fullName evidence="18">Reverse transcriptase domain-containing protein</fullName>
    </submittedName>
</protein>
<dbReference type="InterPro" id="IPR056924">
    <property type="entry name" value="SH3_Tf2-1"/>
</dbReference>
<dbReference type="Gene3D" id="3.30.70.270">
    <property type="match status" value="1"/>
</dbReference>
<dbReference type="PANTHER" id="PTHR37984">
    <property type="entry name" value="PROTEIN CBG26694"/>
    <property type="match status" value="1"/>
</dbReference>
<keyword evidence="15" id="KW-0862">Zinc</keyword>
<keyword evidence="6" id="KW-0064">Aspartyl protease</keyword>
<keyword evidence="14" id="KW-0233">DNA recombination</keyword>
<feature type="domain" description="CCHC-type" evidence="17">
    <location>
        <begin position="147"/>
        <end position="161"/>
    </location>
</feature>
<dbReference type="InterPro" id="IPR036875">
    <property type="entry name" value="Znf_CCHC_sf"/>
</dbReference>
<evidence type="ECO:0000256" key="3">
    <source>
        <dbReference type="ARBA" id="ARBA00022695"/>
    </source>
</evidence>
<dbReference type="SUPFAM" id="SSF50630">
    <property type="entry name" value="Acid proteases"/>
    <property type="match status" value="1"/>
</dbReference>
<gene>
    <name evidence="18" type="ORF">Tco_0750187</name>
</gene>
<keyword evidence="7" id="KW-0255">Endonuclease</keyword>
<dbReference type="InterPro" id="IPR021109">
    <property type="entry name" value="Peptidase_aspartic_dom_sf"/>
</dbReference>
<accession>A0ABQ4Z1M2</accession>
<dbReference type="SUPFAM" id="SSF57756">
    <property type="entry name" value="Retrovirus zinc finger-like domains"/>
    <property type="match status" value="1"/>
</dbReference>
<evidence type="ECO:0000256" key="12">
    <source>
        <dbReference type="ARBA" id="ARBA00022932"/>
    </source>
</evidence>
<evidence type="ECO:0000256" key="13">
    <source>
        <dbReference type="ARBA" id="ARBA00023125"/>
    </source>
</evidence>
<dbReference type="Pfam" id="PF00098">
    <property type="entry name" value="zf-CCHC"/>
    <property type="match status" value="1"/>
</dbReference>
<dbReference type="InterPro" id="IPR050951">
    <property type="entry name" value="Retrovirus_Pol_polyprotein"/>
</dbReference>
<evidence type="ECO:0000256" key="7">
    <source>
        <dbReference type="ARBA" id="ARBA00022759"/>
    </source>
</evidence>
<dbReference type="PANTHER" id="PTHR37984:SF5">
    <property type="entry name" value="PROTEIN NYNRIN-LIKE"/>
    <property type="match status" value="1"/>
</dbReference>
<organism evidence="18 19">
    <name type="scientific">Tanacetum coccineum</name>
    <dbReference type="NCBI Taxonomy" id="301880"/>
    <lineage>
        <taxon>Eukaryota</taxon>
        <taxon>Viridiplantae</taxon>
        <taxon>Streptophyta</taxon>
        <taxon>Embryophyta</taxon>
        <taxon>Tracheophyta</taxon>
        <taxon>Spermatophyta</taxon>
        <taxon>Magnoliopsida</taxon>
        <taxon>eudicotyledons</taxon>
        <taxon>Gunneridae</taxon>
        <taxon>Pentapetalae</taxon>
        <taxon>asterids</taxon>
        <taxon>campanulids</taxon>
        <taxon>Asterales</taxon>
        <taxon>Asteraceae</taxon>
        <taxon>Asteroideae</taxon>
        <taxon>Anthemideae</taxon>
        <taxon>Anthemidinae</taxon>
        <taxon>Tanacetum</taxon>
    </lineage>
</organism>
<keyword evidence="4" id="KW-0540">Nuclease</keyword>
<dbReference type="CDD" id="cd00303">
    <property type="entry name" value="retropepsin_like"/>
    <property type="match status" value="1"/>
</dbReference>
<evidence type="ECO:0000256" key="4">
    <source>
        <dbReference type="ARBA" id="ARBA00022722"/>
    </source>
</evidence>
<dbReference type="Pfam" id="PF08284">
    <property type="entry name" value="RVP_2"/>
    <property type="match status" value="1"/>
</dbReference>
<keyword evidence="9" id="KW-0460">Magnesium</keyword>
<keyword evidence="3" id="KW-0548">Nucleotidyltransferase</keyword>
<dbReference type="EMBL" id="BQNB010010917">
    <property type="protein sequence ID" value="GJS83646.1"/>
    <property type="molecule type" value="Genomic_DNA"/>
</dbReference>
<keyword evidence="1" id="KW-0645">Protease</keyword>
<proteinExistence type="predicted"/>
<evidence type="ECO:0000256" key="15">
    <source>
        <dbReference type="PROSITE-ProRule" id="PRU00047"/>
    </source>
</evidence>
<evidence type="ECO:0000256" key="16">
    <source>
        <dbReference type="SAM" id="MobiDB-lite"/>
    </source>
</evidence>
<reference evidence="18" key="2">
    <citation type="submission" date="2022-01" db="EMBL/GenBank/DDBJ databases">
        <authorList>
            <person name="Yamashiro T."/>
            <person name="Shiraishi A."/>
            <person name="Satake H."/>
            <person name="Nakayama K."/>
        </authorList>
    </citation>
    <scope>NUCLEOTIDE SEQUENCE</scope>
</reference>
<evidence type="ECO:0000313" key="18">
    <source>
        <dbReference type="EMBL" id="GJS83646.1"/>
    </source>
</evidence>
<keyword evidence="13" id="KW-0238">DNA-binding</keyword>
<evidence type="ECO:0000256" key="6">
    <source>
        <dbReference type="ARBA" id="ARBA00022750"/>
    </source>
</evidence>
<evidence type="ECO:0000256" key="10">
    <source>
        <dbReference type="ARBA" id="ARBA00022908"/>
    </source>
</evidence>
<evidence type="ECO:0000256" key="9">
    <source>
        <dbReference type="ARBA" id="ARBA00022842"/>
    </source>
</evidence>
<keyword evidence="10" id="KW-0229">DNA integration</keyword>
<evidence type="ECO:0000256" key="2">
    <source>
        <dbReference type="ARBA" id="ARBA00022679"/>
    </source>
</evidence>
<dbReference type="Gene3D" id="1.10.340.70">
    <property type="match status" value="1"/>
</dbReference>
<dbReference type="Pfam" id="PF24626">
    <property type="entry name" value="SH3_Tf2-1"/>
    <property type="match status" value="1"/>
</dbReference>
<reference evidence="18" key="1">
    <citation type="journal article" date="2022" name="Int. J. Mol. Sci.">
        <title>Draft Genome of Tanacetum Coccineum: Genomic Comparison of Closely Related Tanacetum-Family Plants.</title>
        <authorList>
            <person name="Yamashiro T."/>
            <person name="Shiraishi A."/>
            <person name="Nakayama K."/>
            <person name="Satake H."/>
        </authorList>
    </citation>
    <scope>NUCLEOTIDE SEQUENCE</scope>
</reference>
<dbReference type="InterPro" id="IPR043128">
    <property type="entry name" value="Rev_trsase/Diguanyl_cyclase"/>
</dbReference>
<evidence type="ECO:0000256" key="5">
    <source>
        <dbReference type="ARBA" id="ARBA00022723"/>
    </source>
</evidence>
<evidence type="ECO:0000256" key="1">
    <source>
        <dbReference type="ARBA" id="ARBA00022670"/>
    </source>
</evidence>